<dbReference type="RefSeq" id="WP_089272930.1">
    <property type="nucleotide sequence ID" value="NZ_FZOC01000002.1"/>
</dbReference>
<dbReference type="Gene3D" id="3.20.20.70">
    <property type="entry name" value="Aldolase class I"/>
    <property type="match status" value="1"/>
</dbReference>
<sequence>MSDRVYIFDTTLRDGEQSPGATMNLEEKVSLARQLEALGVDIIEAGFPAASQGDYEAVRAIAGAVQHVQVAALCRALEKDIDRGWEAIKGAAHPRIHTFLATSEIHMVHKLRKSREEVLAMAEAAVRHAASLTPNVEFSAEDASRSDWEFLAKVCEVVIRAGATTVNIPDTVGYAQPFEFGELIAYLLKTVPNAKDAVFSVHCHNDLGLAVANSLSAIRAGARQAEVTLCGIGERAGNASLEELVMALRTRHELYKVESGVKTEQLYPSCRRLAQIIGQPIPPYKAIVGPNAFAHESGIHQDGVLKNPLTYEIMTPESVGRKGTDMVIGKHSGSHAIKAKLAELGYPLDEQQLAVVFAAVKELADKKERVFDEDVEALVLEKVYRRRDKYRLKDMSVFSGTHGVPPHAAMVLEVLDGEAVVEERRNSSFGEGPVDALFTCIGQMVGYQPALDRFQINAVTGGTDAQATVTVRIAHGEKKSVGRGTNEDILVASAMAFLNALNRLEKMREEKEECPTL</sequence>
<dbReference type="NCBIfam" id="TIGR00973">
    <property type="entry name" value="leuA_bact"/>
    <property type="match status" value="1"/>
</dbReference>
<comment type="catalytic activity">
    <reaction evidence="11">
        <text>3-methyl-2-oxobutanoate + acetyl-CoA + H2O = (2S)-2-isopropylmalate + CoA + H(+)</text>
        <dbReference type="Rhea" id="RHEA:21524"/>
        <dbReference type="ChEBI" id="CHEBI:1178"/>
        <dbReference type="ChEBI" id="CHEBI:11851"/>
        <dbReference type="ChEBI" id="CHEBI:15377"/>
        <dbReference type="ChEBI" id="CHEBI:15378"/>
        <dbReference type="ChEBI" id="CHEBI:57287"/>
        <dbReference type="ChEBI" id="CHEBI:57288"/>
        <dbReference type="EC" id="2.3.3.13"/>
    </reaction>
</comment>
<dbReference type="EMBL" id="FZOC01000002">
    <property type="protein sequence ID" value="SNR79266.1"/>
    <property type="molecule type" value="Genomic_DNA"/>
</dbReference>
<dbReference type="PANTHER" id="PTHR10277:SF9">
    <property type="entry name" value="2-ISOPROPYLMALATE SYNTHASE 1, CHLOROPLASTIC-RELATED"/>
    <property type="match status" value="1"/>
</dbReference>
<dbReference type="SUPFAM" id="SSF110921">
    <property type="entry name" value="2-isopropylmalate synthase LeuA, allosteric (dimerisation) domain"/>
    <property type="match status" value="1"/>
</dbReference>
<feature type="binding site" evidence="11">
    <location>
        <position position="14"/>
    </location>
    <ligand>
        <name>Mn(2+)</name>
        <dbReference type="ChEBI" id="CHEBI:29035"/>
    </ligand>
</feature>
<keyword evidence="9 11" id="KW-0464">Manganese</keyword>
<feature type="binding site" evidence="11">
    <location>
        <position position="202"/>
    </location>
    <ligand>
        <name>Mn(2+)</name>
        <dbReference type="ChEBI" id="CHEBI:29035"/>
    </ligand>
</feature>
<comment type="function">
    <text evidence="11">Catalyzes the condensation of the acetyl group of acetyl-CoA with 3-methyl-2-oxobutanoate (2-ketoisovalerate) to form 3-carboxy-3-hydroxy-4-methylpentanoate (2-isopropylmalate).</text>
</comment>
<evidence type="ECO:0000256" key="4">
    <source>
        <dbReference type="ARBA" id="ARBA00018198"/>
    </source>
</evidence>
<dbReference type="GO" id="GO:0003985">
    <property type="term" value="F:acetyl-CoA C-acetyltransferase activity"/>
    <property type="evidence" value="ECO:0007669"/>
    <property type="project" value="UniProtKB-UniRule"/>
</dbReference>
<dbReference type="GO" id="GO:0005737">
    <property type="term" value="C:cytoplasm"/>
    <property type="evidence" value="ECO:0007669"/>
    <property type="project" value="UniProtKB-UniRule"/>
</dbReference>
<dbReference type="GO" id="GO:0009098">
    <property type="term" value="P:L-leucine biosynthetic process"/>
    <property type="evidence" value="ECO:0007669"/>
    <property type="project" value="UniProtKB-UniRule"/>
</dbReference>
<evidence type="ECO:0000256" key="6">
    <source>
        <dbReference type="ARBA" id="ARBA00022605"/>
    </source>
</evidence>
<dbReference type="FunFam" id="1.10.238.260:FF:000001">
    <property type="entry name" value="2-isopropylmalate synthase"/>
    <property type="match status" value="1"/>
</dbReference>
<dbReference type="Pfam" id="PF08502">
    <property type="entry name" value="LeuA_dimer"/>
    <property type="match status" value="1"/>
</dbReference>
<keyword evidence="6 11" id="KW-0028">Amino-acid biosynthesis</keyword>
<evidence type="ECO:0000256" key="10">
    <source>
        <dbReference type="ARBA" id="ARBA00023304"/>
    </source>
</evidence>
<dbReference type="Gene3D" id="3.30.160.270">
    <property type="match status" value="1"/>
</dbReference>
<dbReference type="Proteomes" id="UP000198324">
    <property type="component" value="Unassembled WGS sequence"/>
</dbReference>
<dbReference type="InterPro" id="IPR005671">
    <property type="entry name" value="LeuA_bact_synth"/>
</dbReference>
<evidence type="ECO:0000256" key="3">
    <source>
        <dbReference type="ARBA" id="ARBA00012973"/>
    </source>
</evidence>
<reference evidence="13 14" key="1">
    <citation type="submission" date="2017-06" db="EMBL/GenBank/DDBJ databases">
        <authorList>
            <person name="Kim H.J."/>
            <person name="Triplett B.A."/>
        </authorList>
    </citation>
    <scope>NUCLEOTIDE SEQUENCE [LARGE SCALE GENOMIC DNA]</scope>
    <source>
        <strain evidence="13 14">DSM 13116</strain>
    </source>
</reference>
<dbReference type="OrthoDB" id="9803573at2"/>
<dbReference type="SUPFAM" id="SSF51569">
    <property type="entry name" value="Aldolase"/>
    <property type="match status" value="1"/>
</dbReference>
<dbReference type="AlphaFoldDB" id="A0A238Z762"/>
<dbReference type="HAMAP" id="MF_01025">
    <property type="entry name" value="LeuA_type1"/>
    <property type="match status" value="1"/>
</dbReference>
<evidence type="ECO:0000259" key="12">
    <source>
        <dbReference type="PROSITE" id="PS50991"/>
    </source>
</evidence>
<feature type="binding site" evidence="11">
    <location>
        <position position="204"/>
    </location>
    <ligand>
        <name>Mn(2+)</name>
        <dbReference type="ChEBI" id="CHEBI:29035"/>
    </ligand>
</feature>
<keyword evidence="10 11" id="KW-0100">Branched-chain amino acid biosynthesis</keyword>
<dbReference type="Pfam" id="PF00682">
    <property type="entry name" value="HMGL-like"/>
    <property type="match status" value="1"/>
</dbReference>
<dbReference type="GO" id="GO:0003852">
    <property type="term" value="F:2-isopropylmalate synthase activity"/>
    <property type="evidence" value="ECO:0007669"/>
    <property type="project" value="UniProtKB-UniRule"/>
</dbReference>
<dbReference type="Pfam" id="PF22617">
    <property type="entry name" value="HCS_D2"/>
    <property type="match status" value="1"/>
</dbReference>
<evidence type="ECO:0000256" key="1">
    <source>
        <dbReference type="ARBA" id="ARBA00004689"/>
    </source>
</evidence>
<evidence type="ECO:0000256" key="8">
    <source>
        <dbReference type="ARBA" id="ARBA00022723"/>
    </source>
</evidence>
<comment type="cofactor">
    <cofactor evidence="11">
        <name>Mn(2+)</name>
        <dbReference type="ChEBI" id="CHEBI:29035"/>
    </cofactor>
</comment>
<keyword evidence="11" id="KW-0963">Cytoplasm</keyword>
<name>A0A238Z762_9BACT</name>
<dbReference type="PROSITE" id="PS00815">
    <property type="entry name" value="AIPM_HOMOCIT_SYNTH_1"/>
    <property type="match status" value="1"/>
</dbReference>
<protein>
    <recommendedName>
        <fullName evidence="4 11">2-isopropylmalate synthase</fullName>
        <ecNumber evidence="3 11">2.3.3.13</ecNumber>
    </recommendedName>
    <alternativeName>
        <fullName evidence="11">Alpha-IPM synthase</fullName>
    </alternativeName>
    <alternativeName>
        <fullName evidence="11">Alpha-isopropylmalate synthase</fullName>
    </alternativeName>
</protein>
<organism evidence="13 14">
    <name type="scientific">Humidesulfovibrio mexicanus</name>
    <dbReference type="NCBI Taxonomy" id="147047"/>
    <lineage>
        <taxon>Bacteria</taxon>
        <taxon>Pseudomonadati</taxon>
        <taxon>Thermodesulfobacteriota</taxon>
        <taxon>Desulfovibrionia</taxon>
        <taxon>Desulfovibrionales</taxon>
        <taxon>Desulfovibrionaceae</taxon>
        <taxon>Humidesulfovibrio</taxon>
    </lineage>
</organism>
<dbReference type="InterPro" id="IPR054691">
    <property type="entry name" value="LeuA/HCS_post-cat"/>
</dbReference>
<keyword evidence="7 11" id="KW-0808">Transferase</keyword>
<accession>A0A238Z762</accession>
<feature type="domain" description="Pyruvate carboxyltransferase" evidence="12">
    <location>
        <begin position="5"/>
        <end position="267"/>
    </location>
</feature>
<evidence type="ECO:0000313" key="14">
    <source>
        <dbReference type="Proteomes" id="UP000198324"/>
    </source>
</evidence>
<dbReference type="PANTHER" id="PTHR10277">
    <property type="entry name" value="HOMOCITRATE SYNTHASE-RELATED"/>
    <property type="match status" value="1"/>
</dbReference>
<evidence type="ECO:0000256" key="7">
    <source>
        <dbReference type="ARBA" id="ARBA00022679"/>
    </source>
</evidence>
<evidence type="ECO:0000256" key="5">
    <source>
        <dbReference type="ARBA" id="ARBA00022430"/>
    </source>
</evidence>
<keyword evidence="8 11" id="KW-0479">Metal-binding</keyword>
<keyword evidence="14" id="KW-1185">Reference proteome</keyword>
<proteinExistence type="inferred from homology"/>
<dbReference type="InterPro" id="IPR050073">
    <property type="entry name" value="2-IPM_HCS-like"/>
</dbReference>
<dbReference type="EC" id="2.3.3.13" evidence="3 11"/>
<comment type="similarity">
    <text evidence="2 11">Belongs to the alpha-IPM synthase/homocitrate synthase family. LeuA type 1 subfamily.</text>
</comment>
<dbReference type="InterPro" id="IPR002034">
    <property type="entry name" value="AIPM/Hcit_synth_CS"/>
</dbReference>
<dbReference type="NCBIfam" id="NF002086">
    <property type="entry name" value="PRK00915.1-3"/>
    <property type="match status" value="1"/>
</dbReference>
<dbReference type="FunFam" id="3.20.20.70:FF:000010">
    <property type="entry name" value="2-isopropylmalate synthase"/>
    <property type="match status" value="1"/>
</dbReference>
<evidence type="ECO:0000256" key="9">
    <source>
        <dbReference type="ARBA" id="ARBA00023211"/>
    </source>
</evidence>
<comment type="pathway">
    <text evidence="1 11">Amino-acid biosynthesis; L-leucine biosynthesis; L-leucine from 3-methyl-2-oxobutanoate: step 1/4.</text>
</comment>
<dbReference type="InterPro" id="IPR036230">
    <property type="entry name" value="LeuA_allosteric_dom_sf"/>
</dbReference>
<dbReference type="UniPathway" id="UPA00048">
    <property type="reaction ID" value="UER00070"/>
</dbReference>
<dbReference type="InterPro" id="IPR013709">
    <property type="entry name" value="2-isopropylmalate_synth_dimer"/>
</dbReference>
<comment type="subunit">
    <text evidence="11">Homodimer.</text>
</comment>
<evidence type="ECO:0000256" key="11">
    <source>
        <dbReference type="HAMAP-Rule" id="MF_01025"/>
    </source>
</evidence>
<dbReference type="PROSITE" id="PS50991">
    <property type="entry name" value="PYR_CT"/>
    <property type="match status" value="1"/>
</dbReference>
<keyword evidence="5 11" id="KW-0432">Leucine biosynthesis</keyword>
<evidence type="ECO:0000256" key="2">
    <source>
        <dbReference type="ARBA" id="ARBA00009396"/>
    </source>
</evidence>
<dbReference type="PROSITE" id="PS00816">
    <property type="entry name" value="AIPM_HOMOCIT_SYNTH_2"/>
    <property type="match status" value="1"/>
</dbReference>
<feature type="binding site" evidence="11">
    <location>
        <position position="238"/>
    </location>
    <ligand>
        <name>Mn(2+)</name>
        <dbReference type="ChEBI" id="CHEBI:29035"/>
    </ligand>
</feature>
<dbReference type="InterPro" id="IPR000891">
    <property type="entry name" value="PYR_CT"/>
</dbReference>
<dbReference type="Gene3D" id="1.10.238.260">
    <property type="match status" value="1"/>
</dbReference>
<dbReference type="SMART" id="SM00917">
    <property type="entry name" value="LeuA_dimer"/>
    <property type="match status" value="1"/>
</dbReference>
<gene>
    <name evidence="11" type="primary">leuA</name>
    <name evidence="13" type="ORF">SAMN04488503_1313</name>
</gene>
<dbReference type="GO" id="GO:0030145">
    <property type="term" value="F:manganese ion binding"/>
    <property type="evidence" value="ECO:0007669"/>
    <property type="project" value="UniProtKB-UniRule"/>
</dbReference>
<dbReference type="InterPro" id="IPR013785">
    <property type="entry name" value="Aldolase_TIM"/>
</dbReference>
<evidence type="ECO:0000313" key="13">
    <source>
        <dbReference type="EMBL" id="SNR79266.1"/>
    </source>
</evidence>
<dbReference type="CDD" id="cd07940">
    <property type="entry name" value="DRE_TIM_IPMS"/>
    <property type="match status" value="1"/>
</dbReference>
<feature type="region of interest" description="Regulatory domain" evidence="11">
    <location>
        <begin position="391"/>
        <end position="517"/>
    </location>
</feature>